<evidence type="ECO:0000256" key="4">
    <source>
        <dbReference type="ARBA" id="ARBA00023136"/>
    </source>
</evidence>
<keyword evidence="8" id="KW-1185">Reference proteome</keyword>
<keyword evidence="2 6" id="KW-0812">Transmembrane</keyword>
<dbReference type="OrthoDB" id="7272111at2"/>
<dbReference type="Proteomes" id="UP000289411">
    <property type="component" value="Unassembled WGS sequence"/>
</dbReference>
<feature type="transmembrane region" description="Helical" evidence="6">
    <location>
        <begin position="72"/>
        <end position="90"/>
    </location>
</feature>
<evidence type="ECO:0000256" key="6">
    <source>
        <dbReference type="SAM" id="Phobius"/>
    </source>
</evidence>
<evidence type="ECO:0000256" key="1">
    <source>
        <dbReference type="ARBA" id="ARBA00004141"/>
    </source>
</evidence>
<proteinExistence type="predicted"/>
<name>A0A4V1RIX5_9HYPH</name>
<evidence type="ECO:0000256" key="2">
    <source>
        <dbReference type="ARBA" id="ARBA00022692"/>
    </source>
</evidence>
<reference evidence="7 8" key="1">
    <citation type="submission" date="2018-09" db="EMBL/GenBank/DDBJ databases">
        <authorList>
            <person name="Grouzdev D.S."/>
            <person name="Krutkina M.S."/>
        </authorList>
    </citation>
    <scope>NUCLEOTIDE SEQUENCE [LARGE SCALE GENOMIC DNA]</scope>
    <source>
        <strain evidence="7 8">RmlP001</strain>
    </source>
</reference>
<keyword evidence="4 6" id="KW-0472">Membrane</keyword>
<comment type="subcellular location">
    <subcellularLocation>
        <location evidence="1">Membrane</location>
        <topology evidence="1">Multi-pass membrane protein</topology>
    </subcellularLocation>
</comment>
<dbReference type="GO" id="GO:0016020">
    <property type="term" value="C:membrane"/>
    <property type="evidence" value="ECO:0007669"/>
    <property type="project" value="UniProtKB-SubCell"/>
</dbReference>
<accession>A0A4V1RIX5</accession>
<sequence length="164" mass="18359">MIRNPFLRTLTRVSLVCLFPPSALDKIVNRQQALQQASSGPLPDPALLLDLGIAVETIAPLMIVMEKRDREAAVVLAGFCAATALLYHQFWTYDDLMVQDGKSEGREHLWEFLKNFGLVGGLMTVALEHRPRPPRPAPPVQRRPAPNPARKAQIPPRARYTAFR</sequence>
<dbReference type="InterPro" id="IPR032808">
    <property type="entry name" value="DoxX"/>
</dbReference>
<protein>
    <submittedName>
        <fullName evidence="7">DoxX family membrane protein</fullName>
    </submittedName>
</protein>
<dbReference type="EMBL" id="QYBC01000005">
    <property type="protein sequence ID" value="RYB06085.1"/>
    <property type="molecule type" value="Genomic_DNA"/>
</dbReference>
<dbReference type="Pfam" id="PF07681">
    <property type="entry name" value="DoxX"/>
    <property type="match status" value="1"/>
</dbReference>
<evidence type="ECO:0000256" key="3">
    <source>
        <dbReference type="ARBA" id="ARBA00022989"/>
    </source>
</evidence>
<dbReference type="RefSeq" id="WP_129218596.1">
    <property type="nucleotide sequence ID" value="NZ_QYBC01000005.1"/>
</dbReference>
<reference evidence="7 8" key="2">
    <citation type="submission" date="2019-02" db="EMBL/GenBank/DDBJ databases">
        <title>'Lichenibacterium ramalinii' gen. nov. sp. nov., 'Lichenibacterium minor' gen. nov. sp. nov.</title>
        <authorList>
            <person name="Pankratov T."/>
        </authorList>
    </citation>
    <scope>NUCLEOTIDE SEQUENCE [LARGE SCALE GENOMIC DNA]</scope>
    <source>
        <strain evidence="7 8">RmlP001</strain>
    </source>
</reference>
<keyword evidence="3 6" id="KW-1133">Transmembrane helix</keyword>
<dbReference type="AlphaFoldDB" id="A0A4V1RIX5"/>
<feature type="region of interest" description="Disordered" evidence="5">
    <location>
        <begin position="128"/>
        <end position="164"/>
    </location>
</feature>
<comment type="caution">
    <text evidence="7">The sequence shown here is derived from an EMBL/GenBank/DDBJ whole genome shotgun (WGS) entry which is preliminary data.</text>
</comment>
<evidence type="ECO:0000313" key="7">
    <source>
        <dbReference type="EMBL" id="RYB06085.1"/>
    </source>
</evidence>
<evidence type="ECO:0000256" key="5">
    <source>
        <dbReference type="SAM" id="MobiDB-lite"/>
    </source>
</evidence>
<feature type="compositionally biased region" description="Pro residues" evidence="5">
    <location>
        <begin position="134"/>
        <end position="147"/>
    </location>
</feature>
<gene>
    <name evidence="7" type="ORF">D3272_07815</name>
</gene>
<evidence type="ECO:0000313" key="8">
    <source>
        <dbReference type="Proteomes" id="UP000289411"/>
    </source>
</evidence>
<organism evidence="7 8">
    <name type="scientific">Lichenibacterium ramalinae</name>
    <dbReference type="NCBI Taxonomy" id="2316527"/>
    <lineage>
        <taxon>Bacteria</taxon>
        <taxon>Pseudomonadati</taxon>
        <taxon>Pseudomonadota</taxon>
        <taxon>Alphaproteobacteria</taxon>
        <taxon>Hyphomicrobiales</taxon>
        <taxon>Lichenihabitantaceae</taxon>
        <taxon>Lichenibacterium</taxon>
    </lineage>
</organism>